<protein>
    <submittedName>
        <fullName evidence="2">Uncharacterized protein</fullName>
    </submittedName>
</protein>
<evidence type="ECO:0000313" key="3">
    <source>
        <dbReference type="Proteomes" id="UP000326950"/>
    </source>
</evidence>
<dbReference type="EMBL" id="ML738595">
    <property type="protein sequence ID" value="KAE8166196.1"/>
    <property type="molecule type" value="Genomic_DNA"/>
</dbReference>
<keyword evidence="1" id="KW-1133">Transmembrane helix</keyword>
<reference evidence="2 3" key="1">
    <citation type="submission" date="2019-04" db="EMBL/GenBank/DDBJ databases">
        <title>Friends and foes A comparative genomics study of 23 Aspergillus species from section Flavi.</title>
        <authorList>
            <consortium name="DOE Joint Genome Institute"/>
            <person name="Kjaerbolling I."/>
            <person name="Vesth T."/>
            <person name="Frisvad J.C."/>
            <person name="Nybo J.L."/>
            <person name="Theobald S."/>
            <person name="Kildgaard S."/>
            <person name="Isbrandt T."/>
            <person name="Kuo A."/>
            <person name="Sato A."/>
            <person name="Lyhne E.K."/>
            <person name="Kogle M.E."/>
            <person name="Wiebenga A."/>
            <person name="Kun R.S."/>
            <person name="Lubbers R.J."/>
            <person name="Makela M.R."/>
            <person name="Barry K."/>
            <person name="Chovatia M."/>
            <person name="Clum A."/>
            <person name="Daum C."/>
            <person name="Haridas S."/>
            <person name="He G."/>
            <person name="LaButti K."/>
            <person name="Lipzen A."/>
            <person name="Mondo S."/>
            <person name="Riley R."/>
            <person name="Salamov A."/>
            <person name="Simmons B.A."/>
            <person name="Magnuson J.K."/>
            <person name="Henrissat B."/>
            <person name="Mortensen U.H."/>
            <person name="Larsen T.O."/>
            <person name="Devries R.P."/>
            <person name="Grigoriev I.V."/>
            <person name="Machida M."/>
            <person name="Baker S.E."/>
            <person name="Andersen M.R."/>
        </authorList>
    </citation>
    <scope>NUCLEOTIDE SEQUENCE [LARGE SCALE GENOMIC DNA]</scope>
    <source>
        <strain evidence="2 3">CBS 117626</strain>
    </source>
</reference>
<dbReference type="AlphaFoldDB" id="A0A5N6V5B7"/>
<evidence type="ECO:0000313" key="2">
    <source>
        <dbReference type="EMBL" id="KAE8166196.1"/>
    </source>
</evidence>
<gene>
    <name evidence="2" type="ORF">BDV40DRAFT_256047</name>
</gene>
<keyword evidence="1" id="KW-0812">Transmembrane</keyword>
<feature type="transmembrane region" description="Helical" evidence="1">
    <location>
        <begin position="29"/>
        <end position="50"/>
    </location>
</feature>
<dbReference type="Proteomes" id="UP000326950">
    <property type="component" value="Unassembled WGS sequence"/>
</dbReference>
<evidence type="ECO:0000256" key="1">
    <source>
        <dbReference type="SAM" id="Phobius"/>
    </source>
</evidence>
<proteinExistence type="predicted"/>
<name>A0A5N6V5B7_ASPTM</name>
<accession>A0A5N6V5B7</accession>
<sequence length="60" mass="6800">MSRQLACPHIIHYVCGVSSTIINLTTKSWLLLFSSFLLQIIENIIFRLIAQTSIVGYTQC</sequence>
<organism evidence="2 3">
    <name type="scientific">Aspergillus tamarii</name>
    <dbReference type="NCBI Taxonomy" id="41984"/>
    <lineage>
        <taxon>Eukaryota</taxon>
        <taxon>Fungi</taxon>
        <taxon>Dikarya</taxon>
        <taxon>Ascomycota</taxon>
        <taxon>Pezizomycotina</taxon>
        <taxon>Eurotiomycetes</taxon>
        <taxon>Eurotiomycetidae</taxon>
        <taxon>Eurotiales</taxon>
        <taxon>Aspergillaceae</taxon>
        <taxon>Aspergillus</taxon>
        <taxon>Aspergillus subgen. Circumdati</taxon>
    </lineage>
</organism>
<keyword evidence="1" id="KW-0472">Membrane</keyword>
<keyword evidence="3" id="KW-1185">Reference proteome</keyword>